<reference evidence="1" key="1">
    <citation type="submission" date="2016-05" db="EMBL/GenBank/DDBJ databases">
        <authorList>
            <person name="Lavstsen T."/>
            <person name="Jespersen J.S."/>
        </authorList>
    </citation>
    <scope>NUCLEOTIDE SEQUENCE</scope>
    <source>
        <tissue evidence="1">Brain</tissue>
    </source>
</reference>
<gene>
    <name evidence="1" type="primary">PEG10</name>
</gene>
<accession>A0A1A8C1G1</accession>
<feature type="non-terminal residue" evidence="1">
    <location>
        <position position="64"/>
    </location>
</feature>
<organism evidence="1">
    <name type="scientific">Nothobranchius kadleci</name>
    <name type="common">African annual killifish</name>
    <dbReference type="NCBI Taxonomy" id="1051664"/>
    <lineage>
        <taxon>Eukaryota</taxon>
        <taxon>Metazoa</taxon>
        <taxon>Chordata</taxon>
        <taxon>Craniata</taxon>
        <taxon>Vertebrata</taxon>
        <taxon>Euteleostomi</taxon>
        <taxon>Actinopterygii</taxon>
        <taxon>Neopterygii</taxon>
        <taxon>Teleostei</taxon>
        <taxon>Neoteleostei</taxon>
        <taxon>Acanthomorphata</taxon>
        <taxon>Ovalentaria</taxon>
        <taxon>Atherinomorphae</taxon>
        <taxon>Cyprinodontiformes</taxon>
        <taxon>Nothobranchiidae</taxon>
        <taxon>Nothobranchius</taxon>
    </lineage>
</organism>
<name>A0A1A8C1G1_NOTKA</name>
<feature type="non-terminal residue" evidence="1">
    <location>
        <position position="1"/>
    </location>
</feature>
<sequence>VCLYLFCLHVCVCVTLVRLYCGVKFLRSERSAGNKILLILILILKGSPGKGLVMNVATEIIFLS</sequence>
<proteinExistence type="predicted"/>
<protein>
    <submittedName>
        <fullName evidence="1">Paternally expressed 10</fullName>
    </submittedName>
</protein>
<evidence type="ECO:0000313" key="1">
    <source>
        <dbReference type="EMBL" id="SBP72520.1"/>
    </source>
</evidence>
<dbReference type="EMBL" id="HADZ01008579">
    <property type="protein sequence ID" value="SBP72520.1"/>
    <property type="molecule type" value="Transcribed_RNA"/>
</dbReference>
<reference evidence="1" key="2">
    <citation type="submission" date="2016-06" db="EMBL/GenBank/DDBJ databases">
        <title>The genome of a short-lived fish provides insights into sex chromosome evolution and the genetic control of aging.</title>
        <authorList>
            <person name="Reichwald K."/>
            <person name="Felder M."/>
            <person name="Petzold A."/>
            <person name="Koch P."/>
            <person name="Groth M."/>
            <person name="Platzer M."/>
        </authorList>
    </citation>
    <scope>NUCLEOTIDE SEQUENCE</scope>
    <source>
        <tissue evidence="1">Brain</tissue>
    </source>
</reference>
<dbReference type="AlphaFoldDB" id="A0A1A8C1G1"/>